<dbReference type="HOGENOM" id="CLU_660851_0_0_1"/>
<feature type="coiled-coil region" evidence="1">
    <location>
        <begin position="9"/>
        <end position="43"/>
    </location>
</feature>
<accession>S7XTI6</accession>
<name>S7XTI6_SPRLO</name>
<keyword evidence="1" id="KW-0175">Coiled coil</keyword>
<gene>
    <name evidence="3" type="ORF">SLOPH_1784</name>
</gene>
<dbReference type="AlphaFoldDB" id="S7XTI6"/>
<dbReference type="InParanoid" id="S7XTI6"/>
<dbReference type="Pfam" id="PF07817">
    <property type="entry name" value="GLE1"/>
    <property type="match status" value="1"/>
</dbReference>
<dbReference type="InterPro" id="IPR038506">
    <property type="entry name" value="GLE1-like_sf"/>
</dbReference>
<evidence type="ECO:0000256" key="2">
    <source>
        <dbReference type="SAM" id="MobiDB-lite"/>
    </source>
</evidence>
<dbReference type="OrthoDB" id="420884at2759"/>
<feature type="compositionally biased region" description="Basic and acidic residues" evidence="2">
    <location>
        <begin position="162"/>
        <end position="172"/>
    </location>
</feature>
<dbReference type="EMBL" id="ATCN01000363">
    <property type="protein sequence ID" value="EPR79188.1"/>
    <property type="molecule type" value="Genomic_DNA"/>
</dbReference>
<evidence type="ECO:0000313" key="3">
    <source>
        <dbReference type="EMBL" id="EPR79188.1"/>
    </source>
</evidence>
<reference evidence="4" key="1">
    <citation type="journal article" date="2013" name="PLoS Genet.">
        <title>The genome of Spraguea lophii and the basis of host-microsporidian interactions.</title>
        <authorList>
            <person name="Campbell S.E."/>
            <person name="Williams T.A."/>
            <person name="Yousuf A."/>
            <person name="Soanes D.M."/>
            <person name="Paszkiewicz K.H."/>
            <person name="Williams B.A.P."/>
        </authorList>
    </citation>
    <scope>NUCLEOTIDE SEQUENCE [LARGE SCALE GENOMIC DNA]</scope>
    <source>
        <strain evidence="4">42_110</strain>
    </source>
</reference>
<dbReference type="InterPro" id="IPR012476">
    <property type="entry name" value="GLE1"/>
</dbReference>
<dbReference type="Proteomes" id="UP000014978">
    <property type="component" value="Unassembled WGS sequence"/>
</dbReference>
<sequence>MRDIDEEFRKIDERKFETLNKKLEQLKIDREKWNKEFKELVYKIGLEMYNKEINKNKIQEKKINQPKYSNNFIKQDKSPKTKFFESKNNFSFQNNTAKDKISNIDFSKTLANNKNPFADILKKSTSSIFTEEIEKKEETPISAVSDNSDKSEQLNIPTQTEVENHSHDKDTEQPNIDNSTKEETIFTNIPLTQHFIDTSINTKEYSTILKLIENDRNKIQKGQQNKIILTVSKRVSQITTDTNQIDKIIQTLDPIKNSYIFMEYLSNKIIEQARVQVSQHKDSYKSYAYLLSKIYDQEKTFDSLCLIFKNKIITSKIEEKSIKGVYLIYFGLLDIKNNLKESWFFLAGLLNVEPNHSSFYVLESFLSVLGDKMLEEYKERFIGLLKYIRDTYLKMFEDEPSRVRIENLTTKIINKK</sequence>
<proteinExistence type="predicted"/>
<keyword evidence="4" id="KW-1185">Reference proteome</keyword>
<dbReference type="Gene3D" id="1.25.40.510">
    <property type="entry name" value="GLE1-like"/>
    <property type="match status" value="1"/>
</dbReference>
<dbReference type="GO" id="GO:0016973">
    <property type="term" value="P:poly(A)+ mRNA export from nucleus"/>
    <property type="evidence" value="ECO:0007669"/>
    <property type="project" value="InterPro"/>
</dbReference>
<evidence type="ECO:0000313" key="4">
    <source>
        <dbReference type="Proteomes" id="UP000014978"/>
    </source>
</evidence>
<protein>
    <submittedName>
        <fullName evidence="3">Uncharacterized protein</fullName>
    </submittedName>
</protein>
<feature type="region of interest" description="Disordered" evidence="2">
    <location>
        <begin position="133"/>
        <end position="179"/>
    </location>
</feature>
<comment type="caution">
    <text evidence="3">The sequence shown here is derived from an EMBL/GenBank/DDBJ whole genome shotgun (WGS) entry which is preliminary data.</text>
</comment>
<dbReference type="GO" id="GO:0005643">
    <property type="term" value="C:nuclear pore"/>
    <property type="evidence" value="ECO:0007669"/>
    <property type="project" value="InterPro"/>
</dbReference>
<evidence type="ECO:0000256" key="1">
    <source>
        <dbReference type="SAM" id="Coils"/>
    </source>
</evidence>
<dbReference type="VEuPathDB" id="MicrosporidiaDB:SLOPH_1784"/>
<organism evidence="3 4">
    <name type="scientific">Spraguea lophii (strain 42_110)</name>
    <name type="common">Microsporidian parasite</name>
    <dbReference type="NCBI Taxonomy" id="1358809"/>
    <lineage>
        <taxon>Eukaryota</taxon>
        <taxon>Fungi</taxon>
        <taxon>Fungi incertae sedis</taxon>
        <taxon>Microsporidia</taxon>
        <taxon>Spragueidae</taxon>
        <taxon>Spraguea</taxon>
    </lineage>
</organism>